<dbReference type="PROSITE" id="PS50889">
    <property type="entry name" value="S4"/>
    <property type="match status" value="1"/>
</dbReference>
<dbReference type="Proteomes" id="UP001596110">
    <property type="component" value="Unassembled WGS sequence"/>
</dbReference>
<evidence type="ECO:0000256" key="1">
    <source>
        <dbReference type="PROSITE-ProRule" id="PRU00182"/>
    </source>
</evidence>
<sequence length="127" mass="14609">MEYTLFDDFITLQALLKELSIIQSGGAIKSFLTNNIVLFNGEKEERRGKKIRVGDIIELPEQNIIITLRKPDEIEIQHHLEDLAEKKRVASLVKQLNKTNKSKKKLPSKKSQSKEIKDIRPVRFPGT</sequence>
<keyword evidence="1" id="KW-0694">RNA-binding</keyword>
<dbReference type="EMBL" id="JBHSOJ010000015">
    <property type="protein sequence ID" value="MFC5630660.1"/>
    <property type="molecule type" value="Genomic_DNA"/>
</dbReference>
<name>A0ABW0UAU4_9STRE</name>
<dbReference type="SUPFAM" id="SSF55174">
    <property type="entry name" value="Alpha-L RNA-binding motif"/>
    <property type="match status" value="1"/>
</dbReference>
<organism evidence="3 4">
    <name type="scientific">Streptococcus caledonicus</name>
    <dbReference type="NCBI Taxonomy" id="2614158"/>
    <lineage>
        <taxon>Bacteria</taxon>
        <taxon>Bacillati</taxon>
        <taxon>Bacillota</taxon>
        <taxon>Bacilli</taxon>
        <taxon>Lactobacillales</taxon>
        <taxon>Streptococcaceae</taxon>
        <taxon>Streptococcus</taxon>
    </lineage>
</organism>
<accession>A0ABW0UAU4</accession>
<dbReference type="Pfam" id="PF13275">
    <property type="entry name" value="S4_2"/>
    <property type="match status" value="1"/>
</dbReference>
<dbReference type="Gene3D" id="3.10.290.10">
    <property type="entry name" value="RNA-binding S4 domain"/>
    <property type="match status" value="1"/>
</dbReference>
<comment type="caution">
    <text evidence="3">The sequence shown here is derived from an EMBL/GenBank/DDBJ whole genome shotgun (WGS) entry which is preliminary data.</text>
</comment>
<proteinExistence type="predicted"/>
<evidence type="ECO:0000313" key="4">
    <source>
        <dbReference type="Proteomes" id="UP001596110"/>
    </source>
</evidence>
<dbReference type="CDD" id="cd00165">
    <property type="entry name" value="S4"/>
    <property type="match status" value="1"/>
</dbReference>
<feature type="region of interest" description="Disordered" evidence="2">
    <location>
        <begin position="97"/>
        <end position="127"/>
    </location>
</feature>
<keyword evidence="4" id="KW-1185">Reference proteome</keyword>
<dbReference type="InterPro" id="IPR014330">
    <property type="entry name" value="RNA-bd_S4-rel_YaaA"/>
</dbReference>
<protein>
    <submittedName>
        <fullName evidence="3">S4 domain-containing protein YaaA</fullName>
    </submittedName>
</protein>
<gene>
    <name evidence="3" type="primary">yaaA</name>
    <name evidence="3" type="ORF">ACFPQ3_03460</name>
</gene>
<evidence type="ECO:0000313" key="3">
    <source>
        <dbReference type="EMBL" id="MFC5630660.1"/>
    </source>
</evidence>
<dbReference type="InterPro" id="IPR036986">
    <property type="entry name" value="S4_RNA-bd_sf"/>
</dbReference>
<dbReference type="RefSeq" id="WP_156805770.1">
    <property type="nucleotide sequence ID" value="NZ_JBHSOJ010000015.1"/>
</dbReference>
<reference evidence="4" key="1">
    <citation type="journal article" date="2019" name="Int. J. Syst. Evol. Microbiol.">
        <title>The Global Catalogue of Microorganisms (GCM) 10K type strain sequencing project: providing services to taxonomists for standard genome sequencing and annotation.</title>
        <authorList>
            <consortium name="The Broad Institute Genomics Platform"/>
            <consortium name="The Broad Institute Genome Sequencing Center for Infectious Disease"/>
            <person name="Wu L."/>
            <person name="Ma J."/>
        </authorList>
    </citation>
    <scope>NUCLEOTIDE SEQUENCE [LARGE SCALE GENOMIC DNA]</scope>
    <source>
        <strain evidence="4">DT43</strain>
    </source>
</reference>
<evidence type="ECO:0000256" key="2">
    <source>
        <dbReference type="SAM" id="MobiDB-lite"/>
    </source>
</evidence>
<dbReference type="NCBIfam" id="TIGR02988">
    <property type="entry name" value="YaaA_near_RecF"/>
    <property type="match status" value="1"/>
</dbReference>
<feature type="compositionally biased region" description="Basic and acidic residues" evidence="2">
    <location>
        <begin position="112"/>
        <end position="121"/>
    </location>
</feature>